<gene>
    <name evidence="1" type="ORF">CEXT_34071</name>
</gene>
<protein>
    <submittedName>
        <fullName evidence="1">Uncharacterized protein</fullName>
    </submittedName>
</protein>
<dbReference type="AlphaFoldDB" id="A0AAV4P1E8"/>
<evidence type="ECO:0000313" key="1">
    <source>
        <dbReference type="EMBL" id="GIX90375.1"/>
    </source>
</evidence>
<proteinExistence type="predicted"/>
<organism evidence="1 2">
    <name type="scientific">Caerostris extrusa</name>
    <name type="common">Bark spider</name>
    <name type="synonym">Caerostris bankana</name>
    <dbReference type="NCBI Taxonomy" id="172846"/>
    <lineage>
        <taxon>Eukaryota</taxon>
        <taxon>Metazoa</taxon>
        <taxon>Ecdysozoa</taxon>
        <taxon>Arthropoda</taxon>
        <taxon>Chelicerata</taxon>
        <taxon>Arachnida</taxon>
        <taxon>Araneae</taxon>
        <taxon>Araneomorphae</taxon>
        <taxon>Entelegynae</taxon>
        <taxon>Araneoidea</taxon>
        <taxon>Araneidae</taxon>
        <taxon>Caerostris</taxon>
    </lineage>
</organism>
<keyword evidence="2" id="KW-1185">Reference proteome</keyword>
<dbReference type="Proteomes" id="UP001054945">
    <property type="component" value="Unassembled WGS sequence"/>
</dbReference>
<reference evidence="1 2" key="1">
    <citation type="submission" date="2021-06" db="EMBL/GenBank/DDBJ databases">
        <title>Caerostris extrusa draft genome.</title>
        <authorList>
            <person name="Kono N."/>
            <person name="Arakawa K."/>
        </authorList>
    </citation>
    <scope>NUCLEOTIDE SEQUENCE [LARGE SCALE GENOMIC DNA]</scope>
</reference>
<comment type="caution">
    <text evidence="1">The sequence shown here is derived from an EMBL/GenBank/DDBJ whole genome shotgun (WGS) entry which is preliminary data.</text>
</comment>
<dbReference type="EMBL" id="BPLR01021499">
    <property type="protein sequence ID" value="GIX90375.1"/>
    <property type="molecule type" value="Genomic_DNA"/>
</dbReference>
<name>A0AAV4P1E8_CAEEX</name>
<accession>A0AAV4P1E8</accession>
<sequence>MPYLLAERKFLFAFCHSVSQGLSSLLSEILQTVYLPGVIVAEVRSRKEQALPSAEQSKQGKICGFVNLALQGLGKFN</sequence>
<evidence type="ECO:0000313" key="2">
    <source>
        <dbReference type="Proteomes" id="UP001054945"/>
    </source>
</evidence>